<evidence type="ECO:0000259" key="2">
    <source>
        <dbReference type="Pfam" id="PF06634"/>
    </source>
</evidence>
<accession>A0ABP8JQ96</accession>
<sequence>MTHPTDNNQPDASERSPVTNAPKKKLIEVSLPLNAINEAAQHEKSVPRKGHPATMHLYWAPRPLAAARAVLFAQLVDDPSSRPEEFATPEQQDAERARLHALLAELAKWENSNNKPLLEQARHEIRRSTPDRQLRFLDPFAGGGAIPLEAQRLGLETFASDLNPVAVLKTRGLLEIPTRFADQPPVHPGAQALSVDWADASGLAEDVRKYGAWLRDEAFAQVGDSYPKVVAPGGTEHTVIAWLWARTVRSPNPFNPIETPLVRSWWLSKKKGREAWIEAKVVDGAVKYTIRHDKFGPSKDDDGTMRRGNAIALGDGTVIDNDYIRAEARAGRLGVHLIAIVAEGERRRLYIEPSEEHIQAALLDRPTDVPDQLIPTRNHDVDRLPMYGMPTWADAFTNRQLLVLTTISDLITKARDKVIADAIAQGMHEGESFESGGRGAVAYGDAVATYLAFALSKLSDWSSSICSWISGIEGVRDTFARQALPMVWDYVEINPFSNSVGHFYTHVDWVAAGVAAMPMGTSSAAGRVQQADAATRDYAGYVVSTDPPYYDNIGYSDLSDFFYVWLRRSLGGVHPDVLGTLLTPKDGELVANPNRHGGRDGAEKFFVQGFNQVFRRIREGAEPGIPMTVYYAYKQQDTRDTGTSSTGWHTLLSGLIESGWEVNATWPMRSERSGRMVSVGTNALASSILLACRPREATASATTRRAFVAALKWELPEALRTLIQGSIAPVDLAQAAIGPGIAVFSRFSRVREADGSDMSVKDALLLINSTLDEVLGEQESDFDPDTRFAVKWYRQYGWGQENSGIADQLARSSDTSIGALERGGIFEAKGGKARLLPPVQLEGAWDAAADERVSVWEATVRLAAVMAKDGADKVAELLPSVQTRVNLDAVKELGFLLFHEAEKKKDTKDAILFNGLVSAWGDVNEQARKYASTPRSSQQEFDFDEDED</sequence>
<evidence type="ECO:0000313" key="3">
    <source>
        <dbReference type="EMBL" id="GAA4394463.1"/>
    </source>
</evidence>
<dbReference type="Pfam" id="PF06634">
    <property type="entry name" value="DUF1156"/>
    <property type="match status" value="1"/>
</dbReference>
<evidence type="ECO:0000313" key="4">
    <source>
        <dbReference type="Proteomes" id="UP001500642"/>
    </source>
</evidence>
<evidence type="ECO:0000256" key="1">
    <source>
        <dbReference type="SAM" id="MobiDB-lite"/>
    </source>
</evidence>
<dbReference type="Gene3D" id="3.40.50.150">
    <property type="entry name" value="Vaccinia Virus protein VP39"/>
    <property type="match status" value="1"/>
</dbReference>
<dbReference type="Proteomes" id="UP001500642">
    <property type="component" value="Unassembled WGS sequence"/>
</dbReference>
<dbReference type="InterPro" id="IPR029063">
    <property type="entry name" value="SAM-dependent_MTases_sf"/>
</dbReference>
<dbReference type="InterPro" id="IPR009537">
    <property type="entry name" value="DUF1156"/>
</dbReference>
<feature type="compositionally biased region" description="Polar residues" evidence="1">
    <location>
        <begin position="1"/>
        <end position="19"/>
    </location>
</feature>
<organism evidence="3 4">
    <name type="scientific">Brevibacterium pityocampae</name>
    <dbReference type="NCBI Taxonomy" id="506594"/>
    <lineage>
        <taxon>Bacteria</taxon>
        <taxon>Bacillati</taxon>
        <taxon>Actinomycetota</taxon>
        <taxon>Actinomycetes</taxon>
        <taxon>Micrococcales</taxon>
        <taxon>Brevibacteriaceae</taxon>
        <taxon>Brevibacterium</taxon>
    </lineage>
</organism>
<name>A0ABP8JQ96_9MICO</name>
<reference evidence="4" key="1">
    <citation type="journal article" date="2019" name="Int. J. Syst. Evol. Microbiol.">
        <title>The Global Catalogue of Microorganisms (GCM) 10K type strain sequencing project: providing services to taxonomists for standard genome sequencing and annotation.</title>
        <authorList>
            <consortium name="The Broad Institute Genomics Platform"/>
            <consortium name="The Broad Institute Genome Sequencing Center for Infectious Disease"/>
            <person name="Wu L."/>
            <person name="Ma J."/>
        </authorList>
    </citation>
    <scope>NUCLEOTIDE SEQUENCE [LARGE SCALE GENOMIC DNA]</scope>
    <source>
        <strain evidence="4">JCM 17808</strain>
    </source>
</reference>
<gene>
    <name evidence="3" type="ORF">GCM10023167_24000</name>
</gene>
<comment type="caution">
    <text evidence="3">The sequence shown here is derived from an EMBL/GenBank/DDBJ whole genome shotgun (WGS) entry which is preliminary data.</text>
</comment>
<dbReference type="SUPFAM" id="SSF53335">
    <property type="entry name" value="S-adenosyl-L-methionine-dependent methyltransferases"/>
    <property type="match status" value="1"/>
</dbReference>
<protein>
    <submittedName>
        <fullName evidence="3">DUF1156 domain-containing protein</fullName>
    </submittedName>
</protein>
<dbReference type="EMBL" id="BAABGL010000032">
    <property type="protein sequence ID" value="GAA4394463.1"/>
    <property type="molecule type" value="Genomic_DNA"/>
</dbReference>
<feature type="region of interest" description="Disordered" evidence="1">
    <location>
        <begin position="1"/>
        <end position="24"/>
    </location>
</feature>
<feature type="domain" description="DUF1156" evidence="2">
    <location>
        <begin position="31"/>
        <end position="101"/>
    </location>
</feature>
<proteinExistence type="predicted"/>
<dbReference type="RefSeq" id="WP_345032415.1">
    <property type="nucleotide sequence ID" value="NZ_BAABGL010000032.1"/>
</dbReference>
<keyword evidence="4" id="KW-1185">Reference proteome</keyword>